<evidence type="ECO:0000256" key="7">
    <source>
        <dbReference type="ARBA" id="ARBA00023015"/>
    </source>
</evidence>
<keyword evidence="9" id="KW-0804">Transcription</keyword>
<feature type="domain" description="C2H2-type" evidence="14">
    <location>
        <begin position="325"/>
        <end position="352"/>
    </location>
</feature>
<evidence type="ECO:0000256" key="13">
    <source>
        <dbReference type="SAM" id="MobiDB-lite"/>
    </source>
</evidence>
<dbReference type="Proteomes" id="UP001230051">
    <property type="component" value="Unassembled WGS sequence"/>
</dbReference>
<dbReference type="GO" id="GO:0003677">
    <property type="term" value="F:DNA binding"/>
    <property type="evidence" value="ECO:0007669"/>
    <property type="project" value="UniProtKB-KW"/>
</dbReference>
<protein>
    <recommendedName>
        <fullName evidence="14">C2H2-type domain-containing protein</fullName>
    </recommendedName>
</protein>
<name>A0AAD8CG14_ACIOX</name>
<comment type="similarity">
    <text evidence="2">Belongs to the krueppel C2H2-type zinc-finger protein family.</text>
</comment>
<keyword evidence="12" id="KW-0175">Coiled coil</keyword>
<dbReference type="Pfam" id="PF13912">
    <property type="entry name" value="zf-C2H2_6"/>
    <property type="match status" value="2"/>
</dbReference>
<dbReference type="AlphaFoldDB" id="A0AAD8CG14"/>
<evidence type="ECO:0000256" key="2">
    <source>
        <dbReference type="ARBA" id="ARBA00006991"/>
    </source>
</evidence>
<evidence type="ECO:0000256" key="12">
    <source>
        <dbReference type="SAM" id="Coils"/>
    </source>
</evidence>
<keyword evidence="4" id="KW-0677">Repeat</keyword>
<dbReference type="PROSITE" id="PS50157">
    <property type="entry name" value="ZINC_FINGER_C2H2_2"/>
    <property type="match status" value="5"/>
</dbReference>
<feature type="region of interest" description="Disordered" evidence="13">
    <location>
        <begin position="133"/>
        <end position="198"/>
    </location>
</feature>
<sequence>MTALIERRCAGFQVKIDEDEKEIGRLQRRLERAESELEILRGHLTAKQTPTFKLKTAPTRVNNASARLSNLLNDHQYTRGDVHNNAAESEPALSPDCRNLAASAPVTGEDSAVQTANQGPLFEDWEQIEADGTTTKGRAAHVQGSETQAEDQESESQDWEQIEEDGTTTKGRTVPGCAEQGAGSGARRKSPELGAEPFEPGAVNAVAVLEPGPLWIKEEVLDPELDCLDSLHIVQVPEAAAAAAAALVKEEETGESSPAVGYSAVQESLLSTGGTVTRVIQGRYRDERVKKLKTWAVTIRNNPPSQPPSSASQPATPGPAEKLPFRCIECGRSFGLLQDLVSHLQHHAGGSTFPCPDCGESFGEQQALHAHRHSHSAEAPFPCSTCGRRFRHAQSLQAHSRGHGASGPFLCNDCGRRFGQLHSLQAHRRSHTGEKPFVCGACGKSFVQRQNLEAHRRTHTETAP</sequence>
<feature type="region of interest" description="Disordered" evidence="13">
    <location>
        <begin position="299"/>
        <end position="319"/>
    </location>
</feature>
<keyword evidence="3" id="KW-0479">Metal-binding</keyword>
<dbReference type="FunFam" id="3.30.160.60:FF:000508">
    <property type="entry name" value="Myeloid zinc finger 1"/>
    <property type="match status" value="1"/>
</dbReference>
<evidence type="ECO:0000256" key="9">
    <source>
        <dbReference type="ARBA" id="ARBA00023163"/>
    </source>
</evidence>
<dbReference type="PROSITE" id="PS00028">
    <property type="entry name" value="ZINC_FINGER_C2H2_1"/>
    <property type="match status" value="5"/>
</dbReference>
<comment type="subcellular location">
    <subcellularLocation>
        <location evidence="1">Nucleus</location>
    </subcellularLocation>
</comment>
<evidence type="ECO:0000256" key="5">
    <source>
        <dbReference type="ARBA" id="ARBA00022771"/>
    </source>
</evidence>
<keyword evidence="6" id="KW-0862">Zinc</keyword>
<keyword evidence="8" id="KW-0238">DNA-binding</keyword>
<keyword evidence="7" id="KW-0805">Transcription regulation</keyword>
<dbReference type="PANTHER" id="PTHR23234">
    <property type="entry name" value="ZNF44 PROTEIN"/>
    <property type="match status" value="1"/>
</dbReference>
<dbReference type="GO" id="GO:0042802">
    <property type="term" value="F:identical protein binding"/>
    <property type="evidence" value="ECO:0007669"/>
    <property type="project" value="UniProtKB-ARBA"/>
</dbReference>
<evidence type="ECO:0000256" key="3">
    <source>
        <dbReference type="ARBA" id="ARBA00022723"/>
    </source>
</evidence>
<feature type="compositionally biased region" description="Low complexity" evidence="13">
    <location>
        <begin position="308"/>
        <end position="319"/>
    </location>
</feature>
<comment type="caution">
    <text evidence="15">The sequence shown here is derived from an EMBL/GenBank/DDBJ whole genome shotgun (WGS) entry which is preliminary data.</text>
</comment>
<keyword evidence="5 11" id="KW-0863">Zinc-finger</keyword>
<proteinExistence type="inferred from homology"/>
<dbReference type="InterPro" id="IPR013087">
    <property type="entry name" value="Znf_C2H2_type"/>
</dbReference>
<keyword evidence="16" id="KW-1185">Reference proteome</keyword>
<dbReference type="GO" id="GO:0005634">
    <property type="term" value="C:nucleus"/>
    <property type="evidence" value="ECO:0007669"/>
    <property type="project" value="UniProtKB-SubCell"/>
</dbReference>
<evidence type="ECO:0000259" key="14">
    <source>
        <dbReference type="PROSITE" id="PS50157"/>
    </source>
</evidence>
<feature type="compositionally biased region" description="Acidic residues" evidence="13">
    <location>
        <begin position="148"/>
        <end position="166"/>
    </location>
</feature>
<feature type="domain" description="C2H2-type" evidence="14">
    <location>
        <begin position="437"/>
        <end position="464"/>
    </location>
</feature>
<evidence type="ECO:0000256" key="8">
    <source>
        <dbReference type="ARBA" id="ARBA00023125"/>
    </source>
</evidence>
<evidence type="ECO:0000256" key="6">
    <source>
        <dbReference type="ARBA" id="ARBA00022833"/>
    </source>
</evidence>
<organism evidence="15 16">
    <name type="scientific">Acipenser oxyrinchus oxyrinchus</name>
    <dbReference type="NCBI Taxonomy" id="40147"/>
    <lineage>
        <taxon>Eukaryota</taxon>
        <taxon>Metazoa</taxon>
        <taxon>Chordata</taxon>
        <taxon>Craniata</taxon>
        <taxon>Vertebrata</taxon>
        <taxon>Euteleostomi</taxon>
        <taxon>Actinopterygii</taxon>
        <taxon>Chondrostei</taxon>
        <taxon>Acipenseriformes</taxon>
        <taxon>Acipenseridae</taxon>
        <taxon>Acipenser</taxon>
    </lineage>
</organism>
<dbReference type="InterPro" id="IPR050758">
    <property type="entry name" value="Znf_C2H2-type"/>
</dbReference>
<feature type="domain" description="C2H2-type" evidence="14">
    <location>
        <begin position="353"/>
        <end position="380"/>
    </location>
</feature>
<reference evidence="15" key="1">
    <citation type="submission" date="2022-02" db="EMBL/GenBank/DDBJ databases">
        <title>Atlantic sturgeon de novo genome assembly.</title>
        <authorList>
            <person name="Stock M."/>
            <person name="Klopp C."/>
            <person name="Guiguen Y."/>
            <person name="Cabau C."/>
            <person name="Parinello H."/>
            <person name="Santidrian Yebra-Pimentel E."/>
            <person name="Kuhl H."/>
            <person name="Dirks R.P."/>
            <person name="Guessner J."/>
            <person name="Wuertz S."/>
            <person name="Du K."/>
            <person name="Schartl M."/>
        </authorList>
    </citation>
    <scope>NUCLEOTIDE SEQUENCE</scope>
    <source>
        <strain evidence="15">STURGEONOMICS-FGT-2020</strain>
        <tissue evidence="15">Whole blood</tissue>
    </source>
</reference>
<feature type="domain" description="C2H2-type" evidence="14">
    <location>
        <begin position="381"/>
        <end position="408"/>
    </location>
</feature>
<evidence type="ECO:0000256" key="11">
    <source>
        <dbReference type="PROSITE-ProRule" id="PRU00042"/>
    </source>
</evidence>
<dbReference type="GO" id="GO:0008270">
    <property type="term" value="F:zinc ion binding"/>
    <property type="evidence" value="ECO:0007669"/>
    <property type="project" value="UniProtKB-KW"/>
</dbReference>
<feature type="domain" description="C2H2-type" evidence="14">
    <location>
        <begin position="409"/>
        <end position="436"/>
    </location>
</feature>
<dbReference type="FunFam" id="3.30.160.60:FF:000100">
    <property type="entry name" value="Zinc finger 45-like"/>
    <property type="match status" value="1"/>
</dbReference>
<dbReference type="FunFam" id="3.30.160.60:FF:000322">
    <property type="entry name" value="GDNF-inducible zinc finger protein 1"/>
    <property type="match status" value="1"/>
</dbReference>
<dbReference type="EMBL" id="JAGXEW010000058">
    <property type="protein sequence ID" value="KAK1150550.1"/>
    <property type="molecule type" value="Genomic_DNA"/>
</dbReference>
<evidence type="ECO:0000256" key="1">
    <source>
        <dbReference type="ARBA" id="ARBA00004123"/>
    </source>
</evidence>
<gene>
    <name evidence="15" type="ORF">AOXY_G33807</name>
</gene>
<evidence type="ECO:0000313" key="16">
    <source>
        <dbReference type="Proteomes" id="UP001230051"/>
    </source>
</evidence>
<feature type="coiled-coil region" evidence="12">
    <location>
        <begin position="16"/>
        <end position="43"/>
    </location>
</feature>
<dbReference type="Pfam" id="PF00096">
    <property type="entry name" value="zf-C2H2"/>
    <property type="match status" value="3"/>
</dbReference>
<evidence type="ECO:0000256" key="4">
    <source>
        <dbReference type="ARBA" id="ARBA00022737"/>
    </source>
</evidence>
<dbReference type="InterPro" id="IPR036236">
    <property type="entry name" value="Znf_C2H2_sf"/>
</dbReference>
<evidence type="ECO:0000256" key="10">
    <source>
        <dbReference type="ARBA" id="ARBA00023242"/>
    </source>
</evidence>
<evidence type="ECO:0000313" key="15">
    <source>
        <dbReference type="EMBL" id="KAK1150550.1"/>
    </source>
</evidence>
<dbReference type="Gene3D" id="3.30.160.60">
    <property type="entry name" value="Classic Zinc Finger"/>
    <property type="match status" value="4"/>
</dbReference>
<dbReference type="SMART" id="SM00355">
    <property type="entry name" value="ZnF_C2H2"/>
    <property type="match status" value="5"/>
</dbReference>
<dbReference type="SUPFAM" id="SSF57667">
    <property type="entry name" value="beta-beta-alpha zinc fingers"/>
    <property type="match status" value="3"/>
</dbReference>
<keyword evidence="10" id="KW-0539">Nucleus</keyword>
<accession>A0AAD8CG14</accession>
<dbReference type="PANTHER" id="PTHR23234:SF10">
    <property type="entry name" value="RIKEN CDNA 6720489N17 GENE-RELATED"/>
    <property type="match status" value="1"/>
</dbReference>